<accession>A0A1Y2JCN8</accession>
<sequence>MPTLQDSPFRNQTLNWRHTATAFDAVCGLLHFESRERFVVLRYAESGEFLVTRVSIIIKAYNEEVHIASAIESALAALPSPEGEVVLVDSASVDKTLECALPYPISIFRIANASERCCGAGPQIGYAHAKGDFLCLMDGDMVLDKEFIKTALAFLNDHPDVAGVGGRIDEMSTENIEFKNRARNLSHLNPLGEVDRLAGGGLYRRSAIDELGYLTDRNLHGYEEFDLGARLRSSGWKLVRLNVPAAKHFGHTSSTYRLLFHRVKMGYIFAPGEMLRASINARYFARVIRSLREFKLWVAVLGYWSAFALLTLFTSYGAAFAALALLGVAAIIVALTVWKKSFSNGTYMVIGWHVFTIGMLFGLFRPRISPLKPLTVETLRLSR</sequence>
<gene>
    <name evidence="3" type="ORF">BSZ19_37675</name>
</gene>
<feature type="domain" description="Glycosyltransferase 2-like" evidence="2">
    <location>
        <begin position="55"/>
        <end position="211"/>
    </location>
</feature>
<dbReference type="AlphaFoldDB" id="A0A1Y2JCN8"/>
<dbReference type="Gene3D" id="3.90.550.10">
    <property type="entry name" value="Spore Coat Polysaccharide Biosynthesis Protein SpsA, Chain A"/>
    <property type="match status" value="1"/>
</dbReference>
<feature type="transmembrane region" description="Helical" evidence="1">
    <location>
        <begin position="296"/>
        <end position="313"/>
    </location>
</feature>
<dbReference type="Pfam" id="PF00535">
    <property type="entry name" value="Glycos_transf_2"/>
    <property type="match status" value="1"/>
</dbReference>
<dbReference type="Proteomes" id="UP000193335">
    <property type="component" value="Unassembled WGS sequence"/>
</dbReference>
<dbReference type="SUPFAM" id="SSF53448">
    <property type="entry name" value="Nucleotide-diphospho-sugar transferases"/>
    <property type="match status" value="1"/>
</dbReference>
<evidence type="ECO:0000313" key="4">
    <source>
        <dbReference type="Proteomes" id="UP000193335"/>
    </source>
</evidence>
<protein>
    <recommendedName>
        <fullName evidence="2">Glycosyltransferase 2-like domain-containing protein</fullName>
    </recommendedName>
</protein>
<feature type="transmembrane region" description="Helical" evidence="1">
    <location>
        <begin position="319"/>
        <end position="338"/>
    </location>
</feature>
<evidence type="ECO:0000313" key="3">
    <source>
        <dbReference type="EMBL" id="OSJ25682.1"/>
    </source>
</evidence>
<keyword evidence="1" id="KW-0812">Transmembrane</keyword>
<comment type="caution">
    <text evidence="3">The sequence shown here is derived from an EMBL/GenBank/DDBJ whole genome shotgun (WGS) entry which is preliminary data.</text>
</comment>
<feature type="transmembrane region" description="Helical" evidence="1">
    <location>
        <begin position="345"/>
        <end position="364"/>
    </location>
</feature>
<dbReference type="InterPro" id="IPR050834">
    <property type="entry name" value="Glycosyltransf_2"/>
</dbReference>
<dbReference type="EMBL" id="NAFL01000279">
    <property type="protein sequence ID" value="OSJ25682.1"/>
    <property type="molecule type" value="Genomic_DNA"/>
</dbReference>
<evidence type="ECO:0000256" key="1">
    <source>
        <dbReference type="SAM" id="Phobius"/>
    </source>
</evidence>
<dbReference type="InterPro" id="IPR029044">
    <property type="entry name" value="Nucleotide-diphossugar_trans"/>
</dbReference>
<evidence type="ECO:0000259" key="2">
    <source>
        <dbReference type="Pfam" id="PF00535"/>
    </source>
</evidence>
<proteinExistence type="predicted"/>
<dbReference type="PANTHER" id="PTHR43685:SF2">
    <property type="entry name" value="GLYCOSYLTRANSFERASE 2-LIKE DOMAIN-CONTAINING PROTEIN"/>
    <property type="match status" value="1"/>
</dbReference>
<organism evidence="3 4">
    <name type="scientific">Bradyrhizobium japonicum</name>
    <dbReference type="NCBI Taxonomy" id="375"/>
    <lineage>
        <taxon>Bacteria</taxon>
        <taxon>Pseudomonadati</taxon>
        <taxon>Pseudomonadota</taxon>
        <taxon>Alphaproteobacteria</taxon>
        <taxon>Hyphomicrobiales</taxon>
        <taxon>Nitrobacteraceae</taxon>
        <taxon>Bradyrhizobium</taxon>
    </lineage>
</organism>
<keyword evidence="1" id="KW-1133">Transmembrane helix</keyword>
<reference evidence="3 4" key="1">
    <citation type="submission" date="2017-03" db="EMBL/GenBank/DDBJ databases">
        <title>Whole genome sequences of fourteen strains of Bradyrhizobium canariense and one strain of Bradyrhizobium japonicum isolated from Lupinus (Papilionoideae: Genisteae) species in Algeria.</title>
        <authorList>
            <person name="Crovadore J."/>
            <person name="Chekireb D."/>
            <person name="Brachmann A."/>
            <person name="Chablais R."/>
            <person name="Cochard B."/>
            <person name="Lefort F."/>
        </authorList>
    </citation>
    <scope>NUCLEOTIDE SEQUENCE [LARGE SCALE GENOMIC DNA]</scope>
    <source>
        <strain evidence="3 4">UBMA197</strain>
    </source>
</reference>
<dbReference type="InterPro" id="IPR001173">
    <property type="entry name" value="Glyco_trans_2-like"/>
</dbReference>
<keyword evidence="1" id="KW-0472">Membrane</keyword>
<dbReference type="PANTHER" id="PTHR43685">
    <property type="entry name" value="GLYCOSYLTRANSFERASE"/>
    <property type="match status" value="1"/>
</dbReference>
<name>A0A1Y2JCN8_BRAJP</name>